<dbReference type="STRING" id="188872.SAMN03080602_00889"/>
<gene>
    <name evidence="13" type="ORF">SAMN03080602_00889</name>
</gene>
<keyword evidence="14" id="KW-1185">Reference proteome</keyword>
<feature type="domain" description="Glycosyl hydrolase family 67 catalytic" evidence="12">
    <location>
        <begin position="153"/>
        <end position="472"/>
    </location>
</feature>
<dbReference type="InterPro" id="IPR037054">
    <property type="entry name" value="A-glucoronidase_C_sf"/>
</dbReference>
<dbReference type="EMBL" id="FXAO01000001">
    <property type="protein sequence ID" value="SMG14652.1"/>
    <property type="molecule type" value="Genomic_DNA"/>
</dbReference>
<dbReference type="Pfam" id="PF03648">
    <property type="entry name" value="Glyco_hydro_67N"/>
    <property type="match status" value="1"/>
</dbReference>
<dbReference type="GO" id="GO:0033939">
    <property type="term" value="F:xylan alpha-1,2-glucuronosidase activity"/>
    <property type="evidence" value="ECO:0007669"/>
    <property type="project" value="UniProtKB-EC"/>
</dbReference>
<evidence type="ECO:0000313" key="13">
    <source>
        <dbReference type="EMBL" id="SMG14652.1"/>
    </source>
</evidence>
<reference evidence="14" key="1">
    <citation type="submission" date="2017-04" db="EMBL/GenBank/DDBJ databases">
        <authorList>
            <person name="Varghese N."/>
            <person name="Submissions S."/>
        </authorList>
    </citation>
    <scope>NUCLEOTIDE SEQUENCE [LARGE SCALE GENOMIC DNA]</scope>
    <source>
        <strain evidence="14">DSM 19835</strain>
    </source>
</reference>
<evidence type="ECO:0000256" key="5">
    <source>
        <dbReference type="ARBA" id="ARBA00023295"/>
    </source>
</evidence>
<dbReference type="InterPro" id="IPR011100">
    <property type="entry name" value="Glyco_hydro_67_cat"/>
</dbReference>
<proteinExistence type="inferred from homology"/>
<keyword evidence="2 7" id="KW-0858">Xylan degradation</keyword>
<protein>
    <recommendedName>
        <fullName evidence="9">Xylan alpha-1,2-glucuronidase</fullName>
        <ecNumber evidence="9">3.2.1.131</ecNumber>
    </recommendedName>
</protein>
<dbReference type="Gene3D" id="3.30.379.10">
    <property type="entry name" value="Chitobiase/beta-hexosaminidase domain 2-like"/>
    <property type="match status" value="1"/>
</dbReference>
<accession>A0A1X7IIL6</accession>
<dbReference type="InterPro" id="IPR011395">
    <property type="entry name" value="Glyco_hydro_67_aGlcAse"/>
</dbReference>
<dbReference type="GO" id="GO:0045493">
    <property type="term" value="P:xylan catabolic process"/>
    <property type="evidence" value="ECO:0007669"/>
    <property type="project" value="UniProtKB-KW"/>
</dbReference>
<feature type="domain" description="Glycosyl hydrolase family 67 C-terminal" evidence="11">
    <location>
        <begin position="473"/>
        <end position="698"/>
    </location>
</feature>
<dbReference type="EC" id="3.2.1.131" evidence="9"/>
<evidence type="ECO:0000259" key="11">
    <source>
        <dbReference type="Pfam" id="PF07477"/>
    </source>
</evidence>
<keyword evidence="4 9" id="KW-0119">Carbohydrate metabolism</keyword>
<evidence type="ECO:0000256" key="6">
    <source>
        <dbReference type="ARBA" id="ARBA00023326"/>
    </source>
</evidence>
<evidence type="ECO:0000259" key="10">
    <source>
        <dbReference type="Pfam" id="PF03648"/>
    </source>
</evidence>
<evidence type="ECO:0000259" key="12">
    <source>
        <dbReference type="Pfam" id="PF07488"/>
    </source>
</evidence>
<dbReference type="InterPro" id="IPR005154">
    <property type="entry name" value="Glyco_hydro_67_aGlcAse_N"/>
</dbReference>
<keyword evidence="6 9" id="KW-0624">Polysaccharide degradation</keyword>
<evidence type="ECO:0000256" key="4">
    <source>
        <dbReference type="ARBA" id="ARBA00023277"/>
    </source>
</evidence>
<dbReference type="Gene3D" id="3.90.1330.10">
    <property type="entry name" value="Alpha-glucuronidase, C-terminal domain"/>
    <property type="match status" value="1"/>
</dbReference>
<feature type="active site" description="Proton acceptor" evidence="8">
    <location>
        <position position="412"/>
    </location>
</feature>
<feature type="domain" description="Alpha glucuronidase N-terminal" evidence="10">
    <location>
        <begin position="28"/>
        <end position="149"/>
    </location>
</feature>
<dbReference type="Pfam" id="PF07477">
    <property type="entry name" value="Glyco_hydro_67C"/>
    <property type="match status" value="1"/>
</dbReference>
<dbReference type="PANTHER" id="PTHR39207:SF1">
    <property type="entry name" value="ALPHA-GLUCURONIDASE A"/>
    <property type="match status" value="1"/>
</dbReference>
<dbReference type="SUPFAM" id="SSF55545">
    <property type="entry name" value="beta-N-acetylhexosaminidase-like domain"/>
    <property type="match status" value="1"/>
</dbReference>
<keyword evidence="3 7" id="KW-0378">Hydrolase</keyword>
<evidence type="ECO:0000256" key="3">
    <source>
        <dbReference type="ARBA" id="ARBA00022801"/>
    </source>
</evidence>
<sequence>MFHIKTTILVFLVFTVYAYPQAHYGYDLWLGYEKIGNPNLLKEYKDLTKAIYFEDGSDVLNAAKKELITGMEKMLGSTLNFKETPNTNYTLLIAKAATIDPALTKKLSANFYEVGSEGFVLKSVIHRGKKLIVLAANEDIGILYGVFRLLNLMQQQKDLRNITLIEYPKINLRMLNHWDNLDRTVERGYAGYSLWNWHKLPEYIDQRYLDYARANASIGINAVSLTNVNANSHILTPMYLEKVSALANVFRPYGIKVYLTARFSAPMEIGGLKTADPLDADVRQWWNDKVNEIYALIPDFGGFLVKANSEGQPGPQNYGRNHVDGANMLAQALQPHNGLVIWRAFVYSEHDPEDRAKQAYSEFVPFDGQFSDNVLIQTKNGAIDFQPREPFHPMFGAMPNTQLMMEFQITQEYLGFSTHLVFLPQLYKEVLDSDTYSKGKGSTVAKVVDGSLDRNKISGMAGVSNIGNDLNWTGHPFAQANWYGFGRLAWDPYISAETIADEWLKATYSNDPNFVDPVKKMMLISREAVVNYMNPLGLHHIFDTGHHYGPGPWVHDLSRPEWNPTYYHKADAKGIGFNRSHSGSNATGQYATEVAKTFNDPKTCPEEYLLWFHHLPWDYTLKNGLNLWDGMALKYQEGVDQVEEMIETWNKARPYITHEEYQEVQMLLKIQLKEAQWWRNACLLYFQTYSQKALPAGVEKSTKSLEYYQSLKFPFAPGIRPQWD</sequence>
<organism evidence="13 14">
    <name type="scientific">Arenibacter troitsensis</name>
    <dbReference type="NCBI Taxonomy" id="188872"/>
    <lineage>
        <taxon>Bacteria</taxon>
        <taxon>Pseudomonadati</taxon>
        <taxon>Bacteroidota</taxon>
        <taxon>Flavobacteriia</taxon>
        <taxon>Flavobacteriales</taxon>
        <taxon>Flavobacteriaceae</taxon>
        <taxon>Arenibacter</taxon>
    </lineage>
</organism>
<name>A0A1X7IIL6_9FLAO</name>
<dbReference type="Gene3D" id="3.20.20.80">
    <property type="entry name" value="Glycosidases"/>
    <property type="match status" value="1"/>
</dbReference>
<evidence type="ECO:0000256" key="9">
    <source>
        <dbReference type="RuleBase" id="RU361198"/>
    </source>
</evidence>
<comment type="catalytic activity">
    <reaction evidence="9">
        <text>Hydrolysis of (1-&gt;2)-alpha-D-(4-O-methyl)glucuronosyl links in the main chain of hardwood xylans.</text>
        <dbReference type="EC" id="3.2.1.131"/>
    </reaction>
</comment>
<comment type="similarity">
    <text evidence="1 7 9">Belongs to the glycosyl hydrolase 67 family.</text>
</comment>
<dbReference type="RefSeq" id="WP_085496487.1">
    <property type="nucleotide sequence ID" value="NZ_FXAO01000001.1"/>
</dbReference>
<dbReference type="PIRSF" id="PIRSF029900">
    <property type="entry name" value="Alpha-glucuronds"/>
    <property type="match status" value="1"/>
</dbReference>
<dbReference type="InterPro" id="IPR011099">
    <property type="entry name" value="Glyco_hydro_67_C"/>
</dbReference>
<dbReference type="PANTHER" id="PTHR39207">
    <property type="entry name" value="ALPHA-GLUCURONIDASE A"/>
    <property type="match status" value="1"/>
</dbReference>
<evidence type="ECO:0000256" key="7">
    <source>
        <dbReference type="PIRNR" id="PIRNR029900"/>
    </source>
</evidence>
<dbReference type="Proteomes" id="UP000193420">
    <property type="component" value="Unassembled WGS sequence"/>
</dbReference>
<evidence type="ECO:0000256" key="1">
    <source>
        <dbReference type="ARBA" id="ARBA00008833"/>
    </source>
</evidence>
<comment type="subunit">
    <text evidence="9">Homodimer.</text>
</comment>
<dbReference type="SUPFAM" id="SSF51445">
    <property type="entry name" value="(Trans)glycosidases"/>
    <property type="match status" value="1"/>
</dbReference>
<feature type="active site" description="Proton donor" evidence="8">
    <location>
        <position position="310"/>
    </location>
</feature>
<evidence type="ECO:0000256" key="8">
    <source>
        <dbReference type="PIRSR" id="PIRSR029900-1"/>
    </source>
</evidence>
<dbReference type="GO" id="GO:0046559">
    <property type="term" value="F:alpha-glucuronidase activity"/>
    <property type="evidence" value="ECO:0007669"/>
    <property type="project" value="InterPro"/>
</dbReference>
<dbReference type="InterPro" id="IPR017853">
    <property type="entry name" value="GH"/>
</dbReference>
<dbReference type="GO" id="GO:0005576">
    <property type="term" value="C:extracellular region"/>
    <property type="evidence" value="ECO:0007669"/>
    <property type="project" value="InterPro"/>
</dbReference>
<feature type="active site" description="Proton acceptor" evidence="8">
    <location>
        <position position="384"/>
    </location>
</feature>
<dbReference type="Pfam" id="PF07488">
    <property type="entry name" value="Glyco_hydro_67M"/>
    <property type="match status" value="1"/>
</dbReference>
<evidence type="ECO:0000313" key="14">
    <source>
        <dbReference type="Proteomes" id="UP000193420"/>
    </source>
</evidence>
<keyword evidence="5 7" id="KW-0326">Glycosidase</keyword>
<dbReference type="AlphaFoldDB" id="A0A1X7IIL6"/>
<evidence type="ECO:0000256" key="2">
    <source>
        <dbReference type="ARBA" id="ARBA00022651"/>
    </source>
</evidence>
<dbReference type="InterPro" id="IPR029018">
    <property type="entry name" value="Hex-like_dom2"/>
</dbReference>
<dbReference type="OrthoDB" id="339499at2"/>